<keyword evidence="2" id="KW-1185">Reference proteome</keyword>
<dbReference type="Proteomes" id="UP000266178">
    <property type="component" value="Unassembled WGS sequence"/>
</dbReference>
<evidence type="ECO:0000313" key="2">
    <source>
        <dbReference type="Proteomes" id="UP000266178"/>
    </source>
</evidence>
<dbReference type="AlphaFoldDB" id="A0A399FFG1"/>
<reference evidence="1 2" key="1">
    <citation type="submission" date="2018-08" db="EMBL/GenBank/DDBJ databases">
        <title>Meiothermus granaticius genome AF-68 sequencing project.</title>
        <authorList>
            <person name="Da Costa M.S."/>
            <person name="Albuquerque L."/>
            <person name="Raposo P."/>
            <person name="Froufe H.J.C."/>
            <person name="Barroso C.S."/>
            <person name="Egas C."/>
        </authorList>
    </citation>
    <scope>NUCLEOTIDE SEQUENCE [LARGE SCALE GENOMIC DNA]</scope>
    <source>
        <strain evidence="1 2">AF-68</strain>
    </source>
</reference>
<evidence type="ECO:0000313" key="1">
    <source>
        <dbReference type="EMBL" id="RIH94022.1"/>
    </source>
</evidence>
<proteinExistence type="predicted"/>
<protein>
    <submittedName>
        <fullName evidence="1">Uncharacterized protein</fullName>
    </submittedName>
</protein>
<gene>
    <name evidence="1" type="ORF">Mgrana_00108</name>
</gene>
<dbReference type="EMBL" id="QWLB01000001">
    <property type="protein sequence ID" value="RIH94022.1"/>
    <property type="molecule type" value="Genomic_DNA"/>
</dbReference>
<comment type="caution">
    <text evidence="1">The sequence shown here is derived from an EMBL/GenBank/DDBJ whole genome shotgun (WGS) entry which is preliminary data.</text>
</comment>
<organism evidence="1 2">
    <name type="scientific">Meiothermus granaticius NBRC 107808</name>
    <dbReference type="NCBI Taxonomy" id="1227551"/>
    <lineage>
        <taxon>Bacteria</taxon>
        <taxon>Thermotogati</taxon>
        <taxon>Deinococcota</taxon>
        <taxon>Deinococci</taxon>
        <taxon>Thermales</taxon>
        <taxon>Thermaceae</taxon>
        <taxon>Meiothermus</taxon>
    </lineage>
</organism>
<accession>A0A399FFG1</accession>
<sequence>MRRLPWGAPAPALSPEQVERLEARDRAQGLEMVRVLDSLALRSRLASRVQQITGYLPVTVLNPKGGWFAVAHRNGNEVFVQATTELEALLGLVRELEGVGV</sequence>
<dbReference type="RefSeq" id="WP_119355649.1">
    <property type="nucleotide sequence ID" value="NZ_BJXM01000022.1"/>
</dbReference>
<name>A0A399FFG1_9DEIN</name>